<evidence type="ECO:0000259" key="3">
    <source>
        <dbReference type="Pfam" id="PF00535"/>
    </source>
</evidence>
<dbReference type="Proteomes" id="UP000028007">
    <property type="component" value="Unassembled WGS sequence"/>
</dbReference>
<dbReference type="PANTHER" id="PTHR22916:SF51">
    <property type="entry name" value="GLYCOSYLTRANSFERASE EPSH-RELATED"/>
    <property type="match status" value="1"/>
</dbReference>
<evidence type="ECO:0000256" key="1">
    <source>
        <dbReference type="ARBA" id="ARBA00022676"/>
    </source>
</evidence>
<keyword evidence="2 4" id="KW-0808">Transferase</keyword>
<keyword evidence="5" id="KW-1185">Reference proteome</keyword>
<dbReference type="Gene3D" id="3.90.550.10">
    <property type="entry name" value="Spore Coat Polysaccharide Biosynthesis Protein SpsA, Chain A"/>
    <property type="match status" value="1"/>
</dbReference>
<organism evidence="4 5">
    <name type="scientific">Pedobacter antarcticus 4BY</name>
    <dbReference type="NCBI Taxonomy" id="1358423"/>
    <lineage>
        <taxon>Bacteria</taxon>
        <taxon>Pseudomonadati</taxon>
        <taxon>Bacteroidota</taxon>
        <taxon>Sphingobacteriia</taxon>
        <taxon>Sphingobacteriales</taxon>
        <taxon>Sphingobacteriaceae</taxon>
        <taxon>Pedobacter</taxon>
    </lineage>
</organism>
<evidence type="ECO:0000313" key="5">
    <source>
        <dbReference type="Proteomes" id="UP000028007"/>
    </source>
</evidence>
<gene>
    <name evidence="4" type="ORF">N180_00700</name>
</gene>
<dbReference type="PANTHER" id="PTHR22916">
    <property type="entry name" value="GLYCOSYLTRANSFERASE"/>
    <property type="match status" value="1"/>
</dbReference>
<reference evidence="4 5" key="1">
    <citation type="journal article" date="1992" name="Int. J. Syst. Bacteriol.">
        <title>Sphingobacterium antarcticus sp. nov. a Psychrotrophic Bacterium from the Soils of Schirmacher Oasis, Antarctica.</title>
        <authorList>
            <person name="Shivaji S."/>
            <person name="Ray M.K."/>
            <person name="Rao N.S."/>
            <person name="Saiserr L."/>
            <person name="Jagannadham M.V."/>
            <person name="Kumar G.S."/>
            <person name="Reddy G."/>
            <person name="Bhargava P.M."/>
        </authorList>
    </citation>
    <scope>NUCLEOTIDE SEQUENCE [LARGE SCALE GENOMIC DNA]</scope>
    <source>
        <strain evidence="4 5">4BY</strain>
    </source>
</reference>
<keyword evidence="1" id="KW-0328">Glycosyltransferase</keyword>
<dbReference type="RefSeq" id="WP_037444785.1">
    <property type="nucleotide sequence ID" value="NZ_JNFF01000117.1"/>
</dbReference>
<accession>A0A081PBW6</accession>
<dbReference type="GO" id="GO:0016758">
    <property type="term" value="F:hexosyltransferase activity"/>
    <property type="evidence" value="ECO:0007669"/>
    <property type="project" value="UniProtKB-ARBA"/>
</dbReference>
<dbReference type="InterPro" id="IPR001173">
    <property type="entry name" value="Glyco_trans_2-like"/>
</dbReference>
<dbReference type="Pfam" id="PF00535">
    <property type="entry name" value="Glycos_transf_2"/>
    <property type="match status" value="1"/>
</dbReference>
<evidence type="ECO:0000256" key="2">
    <source>
        <dbReference type="ARBA" id="ARBA00022679"/>
    </source>
</evidence>
<feature type="domain" description="Glycosyltransferase 2-like" evidence="3">
    <location>
        <begin position="8"/>
        <end position="161"/>
    </location>
</feature>
<dbReference type="CDD" id="cd00761">
    <property type="entry name" value="Glyco_tranf_GTA_type"/>
    <property type="match status" value="1"/>
</dbReference>
<protein>
    <submittedName>
        <fullName evidence="4">Glycosyl transferase family A</fullName>
    </submittedName>
</protein>
<comment type="caution">
    <text evidence="4">The sequence shown here is derived from an EMBL/GenBank/DDBJ whole genome shotgun (WGS) entry which is preliminary data.</text>
</comment>
<dbReference type="EMBL" id="JNFF01000117">
    <property type="protein sequence ID" value="KEQ28189.1"/>
    <property type="molecule type" value="Genomic_DNA"/>
</dbReference>
<dbReference type="AlphaFoldDB" id="A0A081PBW6"/>
<proteinExistence type="predicted"/>
<dbReference type="OrthoDB" id="597270at2"/>
<dbReference type="SUPFAM" id="SSF53448">
    <property type="entry name" value="Nucleotide-diphospho-sugar transferases"/>
    <property type="match status" value="1"/>
</dbReference>
<dbReference type="InterPro" id="IPR029044">
    <property type="entry name" value="Nucleotide-diphossugar_trans"/>
</dbReference>
<sequence length="331" mass="38582">MERELIVSVIIPVYNAESTIHIALKSLIEQSYTKIEVVIIDDCSTDQSWTVIQKYIPILENKGMSTKVISHNKNGGVASARNTGLENATGEFIYYVDADDYLEINAIELLINEAVSKDADIVGCNWFLTFGKNERRMNQPSFASSKEAIQKMLNGSMRWNLWLFIVRRSLYVNEQIQFTPGMNMGEDMMVMVKLFTKATRVIYLDKALYHYGQSNNQSLTKIYSDSHIREVTLNVGEIERYLFNSRFSDPEEFNLNFLKLNIKLPLLISDQEEQYKLWLNWFPESNGKVMTNKALPFRTRFLQWLAVKKQFWAIKLYYRVVIGFIYGRVYK</sequence>
<evidence type="ECO:0000313" key="4">
    <source>
        <dbReference type="EMBL" id="KEQ28189.1"/>
    </source>
</evidence>
<name>A0A081PBW6_9SPHI</name>
<dbReference type="eggNOG" id="COG1215">
    <property type="taxonomic scope" value="Bacteria"/>
</dbReference>